<accession>A0A385INC2</accession>
<sequence>MVAVTTAIKFKRSRTRYTAFSHCYPYYNKALCSLPGGFAVSGLPGSFAVKWMRRAISIKTSVRQGIKNLFFFLAPSEQISISFTHRLTRETRKCLL</sequence>
<name>A0A385INC2_9CAUD</name>
<gene>
    <name evidence="1" type="ORF">CPT_Sw2_010</name>
</gene>
<dbReference type="Proteomes" id="UP000262764">
    <property type="component" value="Segment"/>
</dbReference>
<evidence type="ECO:0000313" key="1">
    <source>
        <dbReference type="EMBL" id="AXY84941.1"/>
    </source>
</evidence>
<keyword evidence="2" id="KW-1185">Reference proteome</keyword>
<proteinExistence type="predicted"/>
<reference evidence="1" key="1">
    <citation type="submission" date="2018-07" db="EMBL/GenBank/DDBJ databases">
        <title>Complete genome of Salmonella siphophage Sw2.</title>
        <authorList>
            <person name="Nguyen Q.X."/>
            <person name="Xie Y."/>
            <person name="Liu M."/>
            <person name="Gill J."/>
        </authorList>
    </citation>
    <scope>NUCLEOTIDE SEQUENCE [LARGE SCALE GENOMIC DNA]</scope>
</reference>
<evidence type="ECO:0000313" key="2">
    <source>
        <dbReference type="Proteomes" id="UP000262764"/>
    </source>
</evidence>
<protein>
    <submittedName>
        <fullName evidence="1">Uncharacterized protein</fullName>
    </submittedName>
</protein>
<dbReference type="EMBL" id="MH631454">
    <property type="protein sequence ID" value="AXY84941.1"/>
    <property type="molecule type" value="Genomic_DNA"/>
</dbReference>
<organism evidence="1 2">
    <name type="scientific">Salmonella phage Sw2</name>
    <dbReference type="NCBI Taxonomy" id="2316014"/>
    <lineage>
        <taxon>Viruses</taxon>
        <taxon>Duplodnaviria</taxon>
        <taxon>Heunggongvirae</taxon>
        <taxon>Uroviricota</taxon>
        <taxon>Caudoviricetes</taxon>
        <taxon>Demerecviridae</taxon>
        <taxon>Markadamsvirinae</taxon>
        <taxon>Epseptimavirus</taxon>
        <taxon>Epseptimavirus Sw2</taxon>
    </lineage>
</organism>